<dbReference type="InterPro" id="IPR017452">
    <property type="entry name" value="GPCR_Rhodpsn_7TM"/>
</dbReference>
<evidence type="ECO:0000256" key="7">
    <source>
        <dbReference type="ARBA" id="ARBA00023157"/>
    </source>
</evidence>
<keyword evidence="7" id="KW-1015">Disulfide bond</keyword>
<keyword evidence="3 11" id="KW-0812">Transmembrane</keyword>
<dbReference type="InterPro" id="IPR002233">
    <property type="entry name" value="ADR_fam"/>
</dbReference>
<feature type="transmembrane region" description="Helical" evidence="13">
    <location>
        <begin position="108"/>
        <end position="127"/>
    </location>
</feature>
<comment type="similarity">
    <text evidence="11">Belongs to the G-protein coupled receptor 1 family.</text>
</comment>
<dbReference type="EMBL" id="JAHRIO010010977">
    <property type="protein sequence ID" value="MEQ2161876.1"/>
    <property type="molecule type" value="Genomic_DNA"/>
</dbReference>
<dbReference type="PANTHER" id="PTHR24248">
    <property type="entry name" value="ADRENERGIC RECEPTOR-RELATED G-PROTEIN COUPLED RECEPTOR"/>
    <property type="match status" value="1"/>
</dbReference>
<dbReference type="PROSITE" id="PS00237">
    <property type="entry name" value="G_PROTEIN_RECEP_F1_1"/>
    <property type="match status" value="1"/>
</dbReference>
<keyword evidence="16" id="KW-1185">Reference proteome</keyword>
<protein>
    <submittedName>
        <fullName evidence="15">Alpha-2 adrenergic receptor</fullName>
    </submittedName>
</protein>
<evidence type="ECO:0000256" key="9">
    <source>
        <dbReference type="ARBA" id="ARBA00023180"/>
    </source>
</evidence>
<organism evidence="15 16">
    <name type="scientific">Goodea atripinnis</name>
    <dbReference type="NCBI Taxonomy" id="208336"/>
    <lineage>
        <taxon>Eukaryota</taxon>
        <taxon>Metazoa</taxon>
        <taxon>Chordata</taxon>
        <taxon>Craniata</taxon>
        <taxon>Vertebrata</taxon>
        <taxon>Euteleostomi</taxon>
        <taxon>Actinopterygii</taxon>
        <taxon>Neopterygii</taxon>
        <taxon>Teleostei</taxon>
        <taxon>Neoteleostei</taxon>
        <taxon>Acanthomorphata</taxon>
        <taxon>Ovalentaria</taxon>
        <taxon>Atherinomorphae</taxon>
        <taxon>Cyprinodontiformes</taxon>
        <taxon>Goodeidae</taxon>
        <taxon>Goodea</taxon>
    </lineage>
</organism>
<keyword evidence="2" id="KW-1003">Cell membrane</keyword>
<gene>
    <name evidence="15" type="primary">ALPHA2</name>
    <name evidence="15" type="ORF">GOODEAATRI_014121</name>
</gene>
<reference evidence="15 16" key="1">
    <citation type="submission" date="2021-06" db="EMBL/GenBank/DDBJ databases">
        <authorList>
            <person name="Palmer J.M."/>
        </authorList>
    </citation>
    <scope>NUCLEOTIDE SEQUENCE [LARGE SCALE GENOMIC DNA]</scope>
    <source>
        <strain evidence="15 16">GA_2019</strain>
        <tissue evidence="15">Muscle</tissue>
    </source>
</reference>
<evidence type="ECO:0000256" key="12">
    <source>
        <dbReference type="SAM" id="MobiDB-lite"/>
    </source>
</evidence>
<dbReference type="PRINTS" id="PR00560">
    <property type="entry name" value="ADRENRGCA2CR"/>
</dbReference>
<dbReference type="SUPFAM" id="SSF81321">
    <property type="entry name" value="Family A G protein-coupled receptor-like"/>
    <property type="match status" value="1"/>
</dbReference>
<accession>A0ABV0MSL2</accession>
<evidence type="ECO:0000256" key="4">
    <source>
        <dbReference type="ARBA" id="ARBA00022989"/>
    </source>
</evidence>
<dbReference type="InterPro" id="IPR000735">
    <property type="entry name" value="ADRA2C_rcpt"/>
</dbReference>
<feature type="compositionally biased region" description="Basic and acidic residues" evidence="12">
    <location>
        <begin position="327"/>
        <end position="337"/>
    </location>
</feature>
<dbReference type="PRINTS" id="PR00237">
    <property type="entry name" value="GPCRRHODOPSN"/>
</dbReference>
<dbReference type="InterPro" id="IPR000276">
    <property type="entry name" value="GPCR_Rhodpsn"/>
</dbReference>
<feature type="transmembrane region" description="Helical" evidence="13">
    <location>
        <begin position="147"/>
        <end position="167"/>
    </location>
</feature>
<feature type="transmembrane region" description="Helical" evidence="13">
    <location>
        <begin position="188"/>
        <end position="208"/>
    </location>
</feature>
<dbReference type="PANTHER" id="PTHR24248:SF25">
    <property type="entry name" value="ALPHA-2C ADRENERGIC RECEPTOR"/>
    <property type="match status" value="1"/>
</dbReference>
<keyword evidence="9" id="KW-0325">Glycoprotein</keyword>
<comment type="subcellular location">
    <subcellularLocation>
        <location evidence="1">Cell membrane</location>
        <topology evidence="1">Multi-pass membrane protein</topology>
    </subcellularLocation>
</comment>
<keyword evidence="8 11" id="KW-0675">Receptor</keyword>
<dbReference type="PROSITE" id="PS50262">
    <property type="entry name" value="G_PROTEIN_RECEP_F1_2"/>
    <property type="match status" value="1"/>
</dbReference>
<feature type="transmembrane region" description="Helical" evidence="13">
    <location>
        <begin position="389"/>
        <end position="410"/>
    </location>
</feature>
<evidence type="ECO:0000256" key="13">
    <source>
        <dbReference type="SAM" id="Phobius"/>
    </source>
</evidence>
<comment type="caution">
    <text evidence="15">The sequence shown here is derived from an EMBL/GenBank/DDBJ whole genome shotgun (WGS) entry which is preliminary data.</text>
</comment>
<dbReference type="SMART" id="SM01381">
    <property type="entry name" value="7TM_GPCR_Srsx"/>
    <property type="match status" value="1"/>
</dbReference>
<feature type="compositionally biased region" description="Polar residues" evidence="12">
    <location>
        <begin position="274"/>
        <end position="288"/>
    </location>
</feature>
<evidence type="ECO:0000256" key="2">
    <source>
        <dbReference type="ARBA" id="ARBA00022475"/>
    </source>
</evidence>
<feature type="compositionally biased region" description="Polar residues" evidence="12">
    <location>
        <begin position="346"/>
        <end position="356"/>
    </location>
</feature>
<feature type="transmembrane region" description="Helical" evidence="13">
    <location>
        <begin position="66"/>
        <end position="96"/>
    </location>
</feature>
<dbReference type="Pfam" id="PF00001">
    <property type="entry name" value="7tm_1"/>
    <property type="match status" value="1"/>
</dbReference>
<keyword evidence="4 13" id="KW-1133">Transmembrane helix</keyword>
<evidence type="ECO:0000256" key="11">
    <source>
        <dbReference type="RuleBase" id="RU000688"/>
    </source>
</evidence>
<feature type="transmembrane region" description="Helical" evidence="13">
    <location>
        <begin position="228"/>
        <end position="251"/>
    </location>
</feature>
<evidence type="ECO:0000256" key="3">
    <source>
        <dbReference type="ARBA" id="ARBA00022692"/>
    </source>
</evidence>
<evidence type="ECO:0000313" key="15">
    <source>
        <dbReference type="EMBL" id="MEQ2161876.1"/>
    </source>
</evidence>
<keyword evidence="10 11" id="KW-0807">Transducer</keyword>
<evidence type="ECO:0000313" key="16">
    <source>
        <dbReference type="Proteomes" id="UP001476798"/>
    </source>
</evidence>
<dbReference type="Gene3D" id="1.20.1070.10">
    <property type="entry name" value="Rhodopsin 7-helix transmembrane proteins"/>
    <property type="match status" value="2"/>
</dbReference>
<evidence type="ECO:0000256" key="10">
    <source>
        <dbReference type="ARBA" id="ARBA00023224"/>
    </source>
</evidence>
<evidence type="ECO:0000259" key="14">
    <source>
        <dbReference type="PROSITE" id="PS50262"/>
    </source>
</evidence>
<proteinExistence type="inferred from homology"/>
<feature type="domain" description="G-protein coupled receptors family 1 profile" evidence="14">
    <location>
        <begin position="88"/>
        <end position="446"/>
    </location>
</feature>
<dbReference type="PRINTS" id="PR01103">
    <property type="entry name" value="ADRENERGICR"/>
</dbReference>
<dbReference type="Proteomes" id="UP001476798">
    <property type="component" value="Unassembled WGS sequence"/>
</dbReference>
<keyword evidence="6 13" id="KW-0472">Membrane</keyword>
<evidence type="ECO:0000256" key="1">
    <source>
        <dbReference type="ARBA" id="ARBA00004651"/>
    </source>
</evidence>
<evidence type="ECO:0000256" key="8">
    <source>
        <dbReference type="ARBA" id="ARBA00023170"/>
    </source>
</evidence>
<evidence type="ECO:0000256" key="5">
    <source>
        <dbReference type="ARBA" id="ARBA00023040"/>
    </source>
</evidence>
<evidence type="ECO:0000256" key="6">
    <source>
        <dbReference type="ARBA" id="ARBA00023136"/>
    </source>
</evidence>
<name>A0ABV0MSL2_9TELE</name>
<sequence length="469" mass="52185">MACACYLPKLGILDESQFQPTIIIFPLSWMVNLSQNSATMESLNASGMDAFTVVQLNSSWSLDSGYSLAAIAGIAALVSFLILFTVVGNILVVIAVLTSRALKAPQNLFLVSLATADILVATLVMPFSLANELMGYWYFGKVWCGIYLALDVLFCTSSIVHLCAISLDRYWSVTQAVEYNLKRTPKRIKCIILIVWLISAVISSPPLMSVDSNKDASSQPQCELNDDTWYILSSSTASFFAPCLIMILVYIRIYQVAKTRTRSVSGKNPRPDGVTQTENGLSKPSSPFQGEKENGHCQCPPTPSQRTVTMGPQTEEADIEESSSSEAKSHKPQEQESQRAPVGGQKKSSLPTRISGVSNKSMDLFASRRKCRRSSFARKKVSQAREKRFTFVLAVVMGVFVVCWFPFFFTYSLYGVCGDSCKIPDPLFKFFFWIGYCNSSLNPAIYTIFNRDFRRAFHKILCKSWKKSS</sequence>
<feature type="transmembrane region" description="Helical" evidence="13">
    <location>
        <begin position="430"/>
        <end position="449"/>
    </location>
</feature>
<keyword evidence="5 11" id="KW-0297">G-protein coupled receptor</keyword>
<feature type="region of interest" description="Disordered" evidence="12">
    <location>
        <begin position="261"/>
        <end position="356"/>
    </location>
</feature>